<evidence type="ECO:0000256" key="4">
    <source>
        <dbReference type="ARBA" id="ARBA00023163"/>
    </source>
</evidence>
<dbReference type="FunFam" id="1.10.10.10:FF:000020">
    <property type="entry name" value="SWI/SNF complex subunit SMARCC2 isoform c"/>
    <property type="match status" value="1"/>
</dbReference>
<protein>
    <submittedName>
        <fullName evidence="13">SWI/SNF and RSC complexes subunit ssr2</fullName>
    </submittedName>
</protein>
<feature type="compositionally biased region" description="Pro residues" evidence="8">
    <location>
        <begin position="719"/>
        <end position="739"/>
    </location>
</feature>
<evidence type="ECO:0000313" key="12">
    <source>
        <dbReference type="Proteomes" id="UP000492821"/>
    </source>
</evidence>
<evidence type="ECO:0000256" key="1">
    <source>
        <dbReference type="ARBA" id="ARBA00004123"/>
    </source>
</evidence>
<dbReference type="GO" id="GO:0042393">
    <property type="term" value="F:histone binding"/>
    <property type="evidence" value="ECO:0007669"/>
    <property type="project" value="TreeGrafter"/>
</dbReference>
<keyword evidence="2" id="KW-0805">Transcription regulation</keyword>
<dbReference type="InterPro" id="IPR036388">
    <property type="entry name" value="WH-like_DNA-bd_sf"/>
</dbReference>
<dbReference type="GO" id="GO:0003677">
    <property type="term" value="F:DNA binding"/>
    <property type="evidence" value="ECO:0007669"/>
    <property type="project" value="UniProtKB-KW"/>
</dbReference>
<evidence type="ECO:0000259" key="11">
    <source>
        <dbReference type="PROSITE" id="PS51293"/>
    </source>
</evidence>
<feature type="coiled-coil region" evidence="7">
    <location>
        <begin position="535"/>
        <end position="578"/>
    </location>
</feature>
<evidence type="ECO:0000256" key="2">
    <source>
        <dbReference type="ARBA" id="ARBA00023015"/>
    </source>
</evidence>
<evidence type="ECO:0000256" key="8">
    <source>
        <dbReference type="SAM" id="MobiDB-lite"/>
    </source>
</evidence>
<dbReference type="Pfam" id="PF04433">
    <property type="entry name" value="SWIRM"/>
    <property type="match status" value="1"/>
</dbReference>
<evidence type="ECO:0000256" key="7">
    <source>
        <dbReference type="SAM" id="Coils"/>
    </source>
</evidence>
<dbReference type="Gene3D" id="1.10.10.60">
    <property type="entry name" value="Homeodomain-like"/>
    <property type="match status" value="1"/>
</dbReference>
<dbReference type="CDD" id="cd00167">
    <property type="entry name" value="SANT"/>
    <property type="match status" value="1"/>
</dbReference>
<evidence type="ECO:0000259" key="10">
    <source>
        <dbReference type="PROSITE" id="PS50934"/>
    </source>
</evidence>
<feature type="domain" description="SWIRM" evidence="10">
    <location>
        <begin position="100"/>
        <end position="197"/>
    </location>
</feature>
<feature type="compositionally biased region" description="Basic and acidic residues" evidence="8">
    <location>
        <begin position="248"/>
        <end position="274"/>
    </location>
</feature>
<dbReference type="InterPro" id="IPR009057">
    <property type="entry name" value="Homeodomain-like_sf"/>
</dbReference>
<feature type="compositionally biased region" description="Basic and acidic residues" evidence="8">
    <location>
        <begin position="472"/>
        <end position="485"/>
    </location>
</feature>
<dbReference type="Gene3D" id="1.10.10.10">
    <property type="entry name" value="Winged helix-like DNA-binding domain superfamily/Winged helix DNA-binding domain"/>
    <property type="match status" value="1"/>
</dbReference>
<comment type="subcellular location">
    <subcellularLocation>
        <location evidence="1">Nucleus</location>
    </subcellularLocation>
</comment>
<evidence type="ECO:0000256" key="6">
    <source>
        <dbReference type="ARBA" id="ARBA00049655"/>
    </source>
</evidence>
<feature type="compositionally biased region" description="Low complexity" evidence="8">
    <location>
        <begin position="759"/>
        <end position="864"/>
    </location>
</feature>
<feature type="domain" description="SANT" evidence="11">
    <location>
        <begin position="311"/>
        <end position="358"/>
    </location>
</feature>
<dbReference type="PANTHER" id="PTHR12802">
    <property type="entry name" value="SWI/SNF COMPLEX-RELATED"/>
    <property type="match status" value="1"/>
</dbReference>
<dbReference type="InterPro" id="IPR001005">
    <property type="entry name" value="SANT/Myb"/>
</dbReference>
<proteinExistence type="inferred from homology"/>
<dbReference type="Pfam" id="PF16498">
    <property type="entry name" value="SWIRM-assoc_3"/>
    <property type="match status" value="1"/>
</dbReference>
<dbReference type="Proteomes" id="UP000492821">
    <property type="component" value="Unassembled WGS sequence"/>
</dbReference>
<dbReference type="Pfam" id="PF16495">
    <property type="entry name" value="SWIRM-assoc_1"/>
    <property type="match status" value="1"/>
</dbReference>
<dbReference type="Pfam" id="PF00249">
    <property type="entry name" value="Myb_DNA-binding"/>
    <property type="match status" value="1"/>
</dbReference>
<feature type="compositionally biased region" description="Pro residues" evidence="8">
    <location>
        <begin position="749"/>
        <end position="758"/>
    </location>
</feature>
<evidence type="ECO:0000256" key="3">
    <source>
        <dbReference type="ARBA" id="ARBA00023125"/>
    </source>
</evidence>
<dbReference type="PROSITE" id="PS50934">
    <property type="entry name" value="SWIRM"/>
    <property type="match status" value="1"/>
</dbReference>
<dbReference type="GO" id="GO:0016514">
    <property type="term" value="C:SWI/SNF complex"/>
    <property type="evidence" value="ECO:0007669"/>
    <property type="project" value="TreeGrafter"/>
</dbReference>
<feature type="region of interest" description="Disordered" evidence="8">
    <location>
        <begin position="453"/>
        <end position="499"/>
    </location>
</feature>
<feature type="region of interest" description="Disordered" evidence="8">
    <location>
        <begin position="661"/>
        <end position="916"/>
    </location>
</feature>
<accession>A0A7E4VUA2</accession>
<keyword evidence="7" id="KW-0175">Coiled coil</keyword>
<dbReference type="FunFam" id="1.10.10.60:FF:000014">
    <property type="entry name" value="SWI/SNF complex subunit SMARCC2 isoform C"/>
    <property type="match status" value="1"/>
</dbReference>
<feature type="compositionally biased region" description="Low complexity" evidence="8">
    <location>
        <begin position="871"/>
        <end position="893"/>
    </location>
</feature>
<keyword evidence="3" id="KW-0238">DNA-binding</keyword>
<reference evidence="12" key="1">
    <citation type="journal article" date="2013" name="Genetics">
        <title>The draft genome and transcriptome of Panagrellus redivivus are shaped by the harsh demands of a free-living lifestyle.</title>
        <authorList>
            <person name="Srinivasan J."/>
            <person name="Dillman A.R."/>
            <person name="Macchietto M.G."/>
            <person name="Heikkinen L."/>
            <person name="Lakso M."/>
            <person name="Fracchia K.M."/>
            <person name="Antoshechkin I."/>
            <person name="Mortazavi A."/>
            <person name="Wong G."/>
            <person name="Sternberg P.W."/>
        </authorList>
    </citation>
    <scope>NUCLEOTIDE SEQUENCE [LARGE SCALE GENOMIC DNA]</scope>
    <source>
        <strain evidence="12">MT8872</strain>
    </source>
</reference>
<keyword evidence="5" id="KW-0539">Nucleus</keyword>
<evidence type="ECO:0000313" key="13">
    <source>
        <dbReference type="WBParaSite" id="Pan_g327.t1"/>
    </source>
</evidence>
<dbReference type="WBParaSite" id="Pan_g327.t1">
    <property type="protein sequence ID" value="Pan_g327.t1"/>
    <property type="gene ID" value="Pan_g327"/>
</dbReference>
<dbReference type="InterPro" id="IPR032451">
    <property type="entry name" value="SMARCC_C"/>
</dbReference>
<dbReference type="AlphaFoldDB" id="A0A7E4VUA2"/>
<keyword evidence="12" id="KW-1185">Reference proteome</keyword>
<feature type="region of interest" description="Disordered" evidence="8">
    <location>
        <begin position="1"/>
        <end position="76"/>
    </location>
</feature>
<dbReference type="PROSITE" id="PS50090">
    <property type="entry name" value="MYB_LIKE"/>
    <property type="match status" value="1"/>
</dbReference>
<comment type="similarity">
    <text evidence="6">Belongs to the SMARCC family.</text>
</comment>
<dbReference type="InterPro" id="IPR017884">
    <property type="entry name" value="SANT_dom"/>
</dbReference>
<feature type="compositionally biased region" description="Low complexity" evidence="8">
    <location>
        <begin position="661"/>
        <end position="670"/>
    </location>
</feature>
<dbReference type="SMART" id="SM00717">
    <property type="entry name" value="SANT"/>
    <property type="match status" value="1"/>
</dbReference>
<dbReference type="PANTHER" id="PTHR12802:SF41">
    <property type="entry name" value="BRAHMA ASSOCIATED PROTEIN 155 KDA"/>
    <property type="match status" value="1"/>
</dbReference>
<feature type="compositionally biased region" description="Basic and acidic residues" evidence="8">
    <location>
        <begin position="453"/>
        <end position="464"/>
    </location>
</feature>
<dbReference type="GO" id="GO:0045893">
    <property type="term" value="P:positive regulation of DNA-templated transcription"/>
    <property type="evidence" value="ECO:0007669"/>
    <property type="project" value="TreeGrafter"/>
</dbReference>
<feature type="domain" description="Myb-like" evidence="9">
    <location>
        <begin position="312"/>
        <end position="354"/>
    </location>
</feature>
<evidence type="ECO:0000259" key="9">
    <source>
        <dbReference type="PROSITE" id="PS50090"/>
    </source>
</evidence>
<feature type="compositionally biased region" description="Acidic residues" evidence="8">
    <location>
        <begin position="33"/>
        <end position="44"/>
    </location>
</feature>
<dbReference type="SUPFAM" id="SSF46689">
    <property type="entry name" value="Homeodomain-like"/>
    <property type="match status" value="2"/>
</dbReference>
<evidence type="ECO:0000256" key="5">
    <source>
        <dbReference type="ARBA" id="ARBA00023242"/>
    </source>
</evidence>
<feature type="compositionally biased region" description="Low complexity" evidence="8">
    <location>
        <begin position="699"/>
        <end position="711"/>
    </location>
</feature>
<sequence length="916" mass="100699">MPSEARFLQVSLARTTAGRTKMRRSTHKRRRDDDDDMMEHEEEDSRSRATPVNVPKGREKDAEFQAPRGQKLTDLDEEATHTRLEKAEDVPTVVEQTHYIVIPSYASWFDYNAINIIEKKGIPEFFTLNNKSKTAEVYMYIRNFMIDCYRLNPLEYLSATSCRRNISGDVCSIVRVHAFLEQWGLINYQVDPANVPAPVGPPSTSHFMVLADTPSGLTLTNPFPPAFQLEKKPKIENAEDEETAHSPAGEREEGAHRVSIEKREKEESQEKDKTPQPSATASKKPDFGLRTDQYARQREALRQKGAMPGREWTDQETLLLLEALEMFSDDWNKVADHVGTRTQDECILQFLQLPLQDPYLEDDNEALGPLAYQPLPFSQAGNPVMSTVAFLASAVDPRVAASAAKAALEEYDKLKGELPTYLVNAHARNVAEYAKKNNGDVNATIGLPDYSQFERKDEDGHEPMDTTPAKGDVPDEHRLKEKDGELVGPDVPPTDADGKPSEIVQKAAAAALSAAAVKARHLANVEEKRMRGLVAQLVETQMKKLEMKLKYFEELETMMEKEREALEYQRQQLILERQSFHLDQLRYLEMRAKTDSHNKLANAGVLPATLPPGFEVTTPQPQAQFVASSTMSAPSSKTKEPSTVIVVEPKPDNLLDGAAASATTAQAEPAAKVEAPAQRPASSAGTPAPATVAPPAPNTPQQQHTPQAPASVPQQAGTPVPPASVPPPQAAPTAAPAPAPQQQQGAPAPQQPQPPVPPQQLQGAPPTGPQQPQQHLPPSSQYPGGQQPGYPQGAYGAPPQGYGQYGHPQQYGHPGYAGSPYAPQQYGQPGQQRPAFPQQYQQGPPRPQAGYPYPAQQGGPQQPGVRPPGYPQGYYPPQQYQQYGNYPQPGQMPMEGMEASQQQQAPPQQHQEPPRE</sequence>
<organism evidence="12 13">
    <name type="scientific">Panagrellus redivivus</name>
    <name type="common">Microworm</name>
    <dbReference type="NCBI Taxonomy" id="6233"/>
    <lineage>
        <taxon>Eukaryota</taxon>
        <taxon>Metazoa</taxon>
        <taxon>Ecdysozoa</taxon>
        <taxon>Nematoda</taxon>
        <taxon>Chromadorea</taxon>
        <taxon>Rhabditida</taxon>
        <taxon>Tylenchina</taxon>
        <taxon>Panagrolaimomorpha</taxon>
        <taxon>Panagrolaimoidea</taxon>
        <taxon>Panagrolaimidae</taxon>
        <taxon>Panagrellus</taxon>
    </lineage>
</organism>
<reference evidence="13" key="2">
    <citation type="submission" date="2020-10" db="UniProtKB">
        <authorList>
            <consortium name="WormBaseParasite"/>
        </authorList>
    </citation>
    <scope>IDENTIFICATION</scope>
</reference>
<name>A0A7E4VUA2_PANRE</name>
<feature type="region of interest" description="Disordered" evidence="8">
    <location>
        <begin position="233"/>
        <end position="290"/>
    </location>
</feature>
<keyword evidence="4" id="KW-0804">Transcription</keyword>
<feature type="compositionally biased region" description="Basic residues" evidence="8">
    <location>
        <begin position="20"/>
        <end position="30"/>
    </location>
</feature>
<dbReference type="PROSITE" id="PS51293">
    <property type="entry name" value="SANT"/>
    <property type="match status" value="1"/>
</dbReference>
<dbReference type="InterPro" id="IPR007526">
    <property type="entry name" value="SWIRM"/>
</dbReference>
<feature type="compositionally biased region" description="Low complexity" evidence="8">
    <location>
        <begin position="680"/>
        <end position="691"/>
    </location>
</feature>
<feature type="compositionally biased region" description="Low complexity" evidence="8">
    <location>
        <begin position="901"/>
        <end position="916"/>
    </location>
</feature>
<dbReference type="InterPro" id="IPR032448">
    <property type="entry name" value="SWIRM-assoc"/>
</dbReference>